<dbReference type="PANTHER" id="PTHR12956:SF24">
    <property type="entry name" value="TRANSMEMBRANE PROTEIN (DUF616)"/>
    <property type="match status" value="1"/>
</dbReference>
<name>A0A4S8ITE9_MUSBA</name>
<evidence type="ECO:0000256" key="2">
    <source>
        <dbReference type="SAM" id="Phobius"/>
    </source>
</evidence>
<keyword evidence="2" id="KW-0472">Membrane</keyword>
<feature type="domain" description="TOD1/MUCI70 glycosyltransferase-like" evidence="3">
    <location>
        <begin position="304"/>
        <end position="612"/>
    </location>
</feature>
<dbReference type="InterPro" id="IPR048354">
    <property type="entry name" value="TOD1_MUCI70_glycTrfase_dom"/>
</dbReference>
<dbReference type="AlphaFoldDB" id="A0A4S8ITE9"/>
<feature type="region of interest" description="Disordered" evidence="1">
    <location>
        <begin position="86"/>
        <end position="311"/>
    </location>
</feature>
<feature type="transmembrane region" description="Helical" evidence="2">
    <location>
        <begin position="42"/>
        <end position="60"/>
    </location>
</feature>
<feature type="compositionally biased region" description="Basic and acidic residues" evidence="1">
    <location>
        <begin position="155"/>
        <end position="194"/>
    </location>
</feature>
<feature type="compositionally biased region" description="Acidic residues" evidence="1">
    <location>
        <begin position="195"/>
        <end position="219"/>
    </location>
</feature>
<dbReference type="Pfam" id="PF04765">
    <property type="entry name" value="TOD1_MUCI70"/>
    <property type="match status" value="1"/>
</dbReference>
<evidence type="ECO:0000256" key="1">
    <source>
        <dbReference type="SAM" id="MobiDB-lite"/>
    </source>
</evidence>
<comment type="caution">
    <text evidence="4">The sequence shown here is derived from an EMBL/GenBank/DDBJ whole genome shotgun (WGS) entry which is preliminary data.</text>
</comment>
<protein>
    <recommendedName>
        <fullName evidence="3">TOD1/MUCI70 glycosyltransferase-like domain-containing protein</fullName>
    </recommendedName>
</protein>
<evidence type="ECO:0000313" key="5">
    <source>
        <dbReference type="Proteomes" id="UP000317650"/>
    </source>
</evidence>
<dbReference type="Proteomes" id="UP000317650">
    <property type="component" value="Chromosome 6"/>
</dbReference>
<accession>A0A4S8ITE9</accession>
<keyword evidence="2" id="KW-0812">Transmembrane</keyword>
<evidence type="ECO:0000313" key="4">
    <source>
        <dbReference type="EMBL" id="THU51042.1"/>
    </source>
</evidence>
<sequence>MAQYRPSGTERLAVRVHHDPVDWIPQRPARIRRLGKAHRRPSAAVLAVALAVVLLVTFAASGRLSSSRKDVRRDLAKDGDENDELEFHPRLNRSAHSTELKFGRGSGKIGRDSRYWDRDDRRRDNDFNEEGLSKEQHGVENKGFLESGTSGKEQVSMKDRLDKVEEKGGGKTGEKLSNEGGRAELDSHEEKNEVSVEDDEELKQDTEVKEDDLDDEYNDAIDMQDTHNEIDNADRIRELGEGDGGEVKKDASLGMREKDSGKTHGGAGGSLNSKKGQDRVGGETMRHSSSEKKSGSKRKPKHHKFSKNWGPRFAGHQTLEEREMSFIAQDQTINCGFVRGPTGSPSTGFDITEDDVKFMSSCHVAVSSCIFGNSDRLRTPFSKTITPLSRKNVCFVMFMDEITLKTLLSEGQKMENGFIGLWKIVVVKNLPYTDMRRVGKIPKLLTHRLFPSARYSIWLDSKLRLQSDPYLILEYFLWRRGYEYAISNHYDRHCVWEEVLQNKKLNKYNHTVIDQQFEFYQSDGLKRFDPSDPNKLLPSYVPEGSFIVRAHTPMSNLFSCIWFNEVDRFTPRDQLSFAYTYLKLRRTNPAIPFHLNMFKDCERRSMAKLFHHRAEEKRKNPT</sequence>
<keyword evidence="5" id="KW-1185">Reference proteome</keyword>
<evidence type="ECO:0000259" key="3">
    <source>
        <dbReference type="Pfam" id="PF04765"/>
    </source>
</evidence>
<gene>
    <name evidence="4" type="ORF">C4D60_Mb06t26840</name>
</gene>
<dbReference type="PANTHER" id="PTHR12956">
    <property type="entry name" value="ALKALINE CERAMIDASE-RELATED"/>
    <property type="match status" value="1"/>
</dbReference>
<dbReference type="InterPro" id="IPR006852">
    <property type="entry name" value="TOD1_MUCI70"/>
</dbReference>
<organism evidence="4 5">
    <name type="scientific">Musa balbisiana</name>
    <name type="common">Banana</name>
    <dbReference type="NCBI Taxonomy" id="52838"/>
    <lineage>
        <taxon>Eukaryota</taxon>
        <taxon>Viridiplantae</taxon>
        <taxon>Streptophyta</taxon>
        <taxon>Embryophyta</taxon>
        <taxon>Tracheophyta</taxon>
        <taxon>Spermatophyta</taxon>
        <taxon>Magnoliopsida</taxon>
        <taxon>Liliopsida</taxon>
        <taxon>Zingiberales</taxon>
        <taxon>Musaceae</taxon>
        <taxon>Musa</taxon>
    </lineage>
</organism>
<keyword evidence="2" id="KW-1133">Transmembrane helix</keyword>
<reference evidence="4 5" key="1">
    <citation type="journal article" date="2019" name="Nat. Plants">
        <title>Genome sequencing of Musa balbisiana reveals subgenome evolution and function divergence in polyploid bananas.</title>
        <authorList>
            <person name="Yao X."/>
        </authorList>
    </citation>
    <scope>NUCLEOTIDE SEQUENCE [LARGE SCALE GENOMIC DNA]</scope>
    <source>
        <strain evidence="5">cv. DH-PKW</strain>
        <tissue evidence="4">Leaves</tissue>
    </source>
</reference>
<feature type="compositionally biased region" description="Basic and acidic residues" evidence="1">
    <location>
        <begin position="109"/>
        <end position="140"/>
    </location>
</feature>
<feature type="compositionally biased region" description="Basic and acidic residues" evidence="1">
    <location>
        <begin position="224"/>
        <end position="262"/>
    </location>
</feature>
<feature type="compositionally biased region" description="Basic residues" evidence="1">
    <location>
        <begin position="295"/>
        <end position="306"/>
    </location>
</feature>
<dbReference type="EMBL" id="PYDT01000009">
    <property type="protein sequence ID" value="THU51042.1"/>
    <property type="molecule type" value="Genomic_DNA"/>
</dbReference>
<proteinExistence type="predicted"/>
<feature type="compositionally biased region" description="Basic and acidic residues" evidence="1">
    <location>
        <begin position="275"/>
        <end position="294"/>
    </location>
</feature>